<dbReference type="Gene3D" id="3.30.70.270">
    <property type="match status" value="1"/>
</dbReference>
<keyword evidence="8" id="KW-0808">Transferase</keyword>
<evidence type="ECO:0000256" key="1">
    <source>
        <dbReference type="ARBA" id="ARBA00004370"/>
    </source>
</evidence>
<name>A0ABZ0YVI3_9GAMM</name>
<dbReference type="SMART" id="SM00086">
    <property type="entry name" value="PAC"/>
    <property type="match status" value="2"/>
</dbReference>
<dbReference type="InterPro" id="IPR043128">
    <property type="entry name" value="Rev_trsase/Diguanyl_cyclase"/>
</dbReference>
<organism evidence="8 9">
    <name type="scientific">Guyparkeria halophila</name>
    <dbReference type="NCBI Taxonomy" id="47960"/>
    <lineage>
        <taxon>Bacteria</taxon>
        <taxon>Pseudomonadati</taxon>
        <taxon>Pseudomonadota</taxon>
        <taxon>Gammaproteobacteria</taxon>
        <taxon>Chromatiales</taxon>
        <taxon>Thioalkalibacteraceae</taxon>
        <taxon>Guyparkeria</taxon>
    </lineage>
</organism>
<comment type="subcellular location">
    <subcellularLocation>
        <location evidence="1">Membrane</location>
    </subcellularLocation>
</comment>
<dbReference type="InterPro" id="IPR001610">
    <property type="entry name" value="PAC"/>
</dbReference>
<dbReference type="Pfam" id="PF03924">
    <property type="entry name" value="CHASE"/>
    <property type="match status" value="1"/>
</dbReference>
<dbReference type="InterPro" id="IPR000014">
    <property type="entry name" value="PAS"/>
</dbReference>
<dbReference type="CDD" id="cd00130">
    <property type="entry name" value="PAS"/>
    <property type="match status" value="2"/>
</dbReference>
<keyword evidence="8" id="KW-0548">Nucleotidyltransferase</keyword>
<keyword evidence="9" id="KW-1185">Reference proteome</keyword>
<gene>
    <name evidence="8" type="ORF">SR882_07435</name>
</gene>
<accession>A0ABZ0YVI3</accession>
<dbReference type="SMART" id="SM00267">
    <property type="entry name" value="GGDEF"/>
    <property type="match status" value="1"/>
</dbReference>
<protein>
    <submittedName>
        <fullName evidence="8">Diguanylate cyclase</fullName>
        <ecNumber evidence="8">2.7.7.65</ecNumber>
    </submittedName>
</protein>
<keyword evidence="3" id="KW-1133">Transmembrane helix</keyword>
<keyword evidence="4" id="KW-0472">Membrane</keyword>
<dbReference type="SUPFAM" id="SSF55785">
    <property type="entry name" value="PYP-like sensor domain (PAS domain)"/>
    <property type="match status" value="2"/>
</dbReference>
<evidence type="ECO:0000256" key="2">
    <source>
        <dbReference type="ARBA" id="ARBA00022692"/>
    </source>
</evidence>
<evidence type="ECO:0000256" key="4">
    <source>
        <dbReference type="ARBA" id="ARBA00023136"/>
    </source>
</evidence>
<dbReference type="PROSITE" id="PS50112">
    <property type="entry name" value="PAS"/>
    <property type="match status" value="2"/>
</dbReference>
<feature type="domain" description="GGDEF" evidence="7">
    <location>
        <begin position="558"/>
        <end position="693"/>
    </location>
</feature>
<evidence type="ECO:0000313" key="9">
    <source>
        <dbReference type="Proteomes" id="UP001327459"/>
    </source>
</evidence>
<dbReference type="InterPro" id="IPR013656">
    <property type="entry name" value="PAS_4"/>
</dbReference>
<dbReference type="InterPro" id="IPR029787">
    <property type="entry name" value="Nucleotide_cyclase"/>
</dbReference>
<dbReference type="Proteomes" id="UP001327459">
    <property type="component" value="Chromosome"/>
</dbReference>
<dbReference type="Pfam" id="PF13426">
    <property type="entry name" value="PAS_9"/>
    <property type="match status" value="1"/>
</dbReference>
<dbReference type="SMART" id="SM01079">
    <property type="entry name" value="CHASE"/>
    <property type="match status" value="1"/>
</dbReference>
<sequence>MLLTTTWVVERQLTTAVLQADLDNLAQIRTRIESQLNQASNVSDGVGAMIEVNQGLDELSLRPVAERMLERTPVIRSIAIAPDNVIRVSIPLEGNEAAIGVDLAAHPEQGGSLRRAMQTGEPVLGGPYELVQGGYAVIHRVPVRFDRDGDGADEYWGVVSTPIDIMRLFEAAGVGKKLSEGTLAVRGMDGLGAEGAVFLGHPGLFQQGDTLKSPVIALDGRWQLAMQPSEPSAMVTGLIRFAEVMALLAGLLVMWLAVRWQAQQHLMIDSERLLRDVTSNVSDVVFRTNNVGQLVYVSPAYERMVGPAARGVIGASWLNLFPEDERRRIREAAERMQQPNRAPSGASHGARVVLAVRLTRSDGTEIPAEVRVEPVILAGQGGAGLVGTMTDLSDRQAFEQLEGLATAVFEGAGDAIVILDRYRRVLAVNPAFERLVGQSSKELVGGRLTTPEPLDRSHRRLEACARGLRQRGRWTEELACRLPDGRERVLGWSVDLIRDDRRRVSRYVAVISDVTTRHRRMQAMHHRALHDPLTDTLNRSGLDERFEQARLHALREGTGIALAFVDLNGFKPINDTLGHHVGDEVLREVARRLSRVGRREDIVARLGGDEFVVAFYGVRSNEDMVRLGASLLERLREPMVLSGTAQLVHVQASIGFARFPDDADTLDGLMRRADAAMYRAKETKDDTVVFHRDLVDATESPDDE</sequence>
<dbReference type="PANTHER" id="PTHR44757">
    <property type="entry name" value="DIGUANYLATE CYCLASE DGCP"/>
    <property type="match status" value="1"/>
</dbReference>
<dbReference type="InterPro" id="IPR042240">
    <property type="entry name" value="CHASE_sf"/>
</dbReference>
<dbReference type="SMART" id="SM00091">
    <property type="entry name" value="PAS"/>
    <property type="match status" value="2"/>
</dbReference>
<proteinExistence type="predicted"/>
<feature type="domain" description="PAS" evidence="5">
    <location>
        <begin position="401"/>
        <end position="445"/>
    </location>
</feature>
<dbReference type="GO" id="GO:0052621">
    <property type="term" value="F:diguanylate cyclase activity"/>
    <property type="evidence" value="ECO:0007669"/>
    <property type="project" value="UniProtKB-EC"/>
</dbReference>
<dbReference type="EC" id="2.7.7.65" evidence="8"/>
<dbReference type="Gene3D" id="3.30.450.350">
    <property type="entry name" value="CHASE domain"/>
    <property type="match status" value="1"/>
</dbReference>
<dbReference type="NCBIfam" id="TIGR00254">
    <property type="entry name" value="GGDEF"/>
    <property type="match status" value="1"/>
</dbReference>
<dbReference type="InterPro" id="IPR006189">
    <property type="entry name" value="CHASE_dom"/>
</dbReference>
<feature type="domain" description="PAS" evidence="5">
    <location>
        <begin position="270"/>
        <end position="340"/>
    </location>
</feature>
<dbReference type="RefSeq" id="WP_322520621.1">
    <property type="nucleotide sequence ID" value="NZ_CP140153.1"/>
</dbReference>
<evidence type="ECO:0000259" key="6">
    <source>
        <dbReference type="PROSITE" id="PS50839"/>
    </source>
</evidence>
<evidence type="ECO:0000259" key="5">
    <source>
        <dbReference type="PROSITE" id="PS50112"/>
    </source>
</evidence>
<dbReference type="Gene3D" id="3.30.450.20">
    <property type="entry name" value="PAS domain"/>
    <property type="match status" value="2"/>
</dbReference>
<evidence type="ECO:0000256" key="3">
    <source>
        <dbReference type="ARBA" id="ARBA00022989"/>
    </source>
</evidence>
<dbReference type="InterPro" id="IPR052155">
    <property type="entry name" value="Biofilm_reg_signaling"/>
</dbReference>
<dbReference type="PANTHER" id="PTHR44757:SF2">
    <property type="entry name" value="BIOFILM ARCHITECTURE MAINTENANCE PROTEIN MBAA"/>
    <property type="match status" value="1"/>
</dbReference>
<keyword evidence="2" id="KW-0812">Transmembrane</keyword>
<dbReference type="InterPro" id="IPR035965">
    <property type="entry name" value="PAS-like_dom_sf"/>
</dbReference>
<dbReference type="PROSITE" id="PS50887">
    <property type="entry name" value="GGDEF"/>
    <property type="match status" value="1"/>
</dbReference>
<reference evidence="8 9" key="1">
    <citation type="submission" date="2023-11" db="EMBL/GenBank/DDBJ databases">
        <title>MicrobeMod: A computational toolkit for identifying prokaryotic methylation and restriction-modification with nanopore sequencing.</title>
        <authorList>
            <person name="Crits-Christoph A."/>
            <person name="Kang S.C."/>
            <person name="Lee H."/>
            <person name="Ostrov N."/>
        </authorList>
    </citation>
    <scope>NUCLEOTIDE SEQUENCE [LARGE SCALE GENOMIC DNA]</scope>
    <source>
        <strain evidence="8 9">ATCC 49870</strain>
    </source>
</reference>
<dbReference type="InterPro" id="IPR000160">
    <property type="entry name" value="GGDEF_dom"/>
</dbReference>
<dbReference type="SUPFAM" id="SSF55073">
    <property type="entry name" value="Nucleotide cyclase"/>
    <property type="match status" value="1"/>
</dbReference>
<dbReference type="CDD" id="cd01949">
    <property type="entry name" value="GGDEF"/>
    <property type="match status" value="1"/>
</dbReference>
<dbReference type="PROSITE" id="PS50839">
    <property type="entry name" value="CHASE"/>
    <property type="match status" value="1"/>
</dbReference>
<dbReference type="NCBIfam" id="TIGR00229">
    <property type="entry name" value="sensory_box"/>
    <property type="match status" value="2"/>
</dbReference>
<evidence type="ECO:0000259" key="7">
    <source>
        <dbReference type="PROSITE" id="PS50887"/>
    </source>
</evidence>
<dbReference type="Pfam" id="PF00990">
    <property type="entry name" value="GGDEF"/>
    <property type="match status" value="1"/>
</dbReference>
<dbReference type="EMBL" id="CP140153">
    <property type="protein sequence ID" value="WQH15594.1"/>
    <property type="molecule type" value="Genomic_DNA"/>
</dbReference>
<evidence type="ECO:0000313" key="8">
    <source>
        <dbReference type="EMBL" id="WQH15594.1"/>
    </source>
</evidence>
<feature type="domain" description="CHASE" evidence="6">
    <location>
        <begin position="85"/>
        <end position="174"/>
    </location>
</feature>
<dbReference type="Pfam" id="PF08448">
    <property type="entry name" value="PAS_4"/>
    <property type="match status" value="1"/>
</dbReference>